<accession>A0A432V0P2</accession>
<keyword evidence="7" id="KW-0808">Transferase</keyword>
<evidence type="ECO:0000256" key="4">
    <source>
        <dbReference type="SAM" id="Coils"/>
    </source>
</evidence>
<proteinExistence type="predicted"/>
<dbReference type="AlphaFoldDB" id="A0A432V0P2"/>
<dbReference type="InterPro" id="IPR003594">
    <property type="entry name" value="HATPase_dom"/>
</dbReference>
<dbReference type="OrthoDB" id="9795133at2"/>
<dbReference type="Pfam" id="PF02518">
    <property type="entry name" value="HATPase_c"/>
    <property type="match status" value="1"/>
</dbReference>
<dbReference type="SMART" id="SM00388">
    <property type="entry name" value="HisKA"/>
    <property type="match status" value="1"/>
</dbReference>
<reference evidence="7 8" key="1">
    <citation type="submission" date="2018-11" db="EMBL/GenBank/DDBJ databases">
        <title>Pseudaminobacter arsenicus sp. nov., an arsenic-resistant bacterium isolated from arsenic-rich aquifers.</title>
        <authorList>
            <person name="Mu Y."/>
        </authorList>
    </citation>
    <scope>NUCLEOTIDE SEQUENCE [LARGE SCALE GENOMIC DNA]</scope>
    <source>
        <strain evidence="7 8">CB3</strain>
    </source>
</reference>
<keyword evidence="8" id="KW-1185">Reference proteome</keyword>
<keyword evidence="5" id="KW-1133">Transmembrane helix</keyword>
<dbReference type="InterPro" id="IPR036890">
    <property type="entry name" value="HATPase_C_sf"/>
</dbReference>
<comment type="caution">
    <text evidence="7">The sequence shown here is derived from an EMBL/GenBank/DDBJ whole genome shotgun (WGS) entry which is preliminary data.</text>
</comment>
<dbReference type="SUPFAM" id="SSF55874">
    <property type="entry name" value="ATPase domain of HSP90 chaperone/DNA topoisomerase II/histidine kinase"/>
    <property type="match status" value="1"/>
</dbReference>
<dbReference type="InterPro" id="IPR036097">
    <property type="entry name" value="HisK_dim/P_sf"/>
</dbReference>
<dbReference type="Gene3D" id="3.30.565.10">
    <property type="entry name" value="Histidine kinase-like ATPase, C-terminal domain"/>
    <property type="match status" value="1"/>
</dbReference>
<dbReference type="PANTHER" id="PTHR43065:SF42">
    <property type="entry name" value="TWO-COMPONENT SENSOR PPRA"/>
    <property type="match status" value="1"/>
</dbReference>
<evidence type="ECO:0000313" key="8">
    <source>
        <dbReference type="Proteomes" id="UP000281647"/>
    </source>
</evidence>
<keyword evidence="3" id="KW-0597">Phosphoprotein</keyword>
<keyword evidence="5" id="KW-0812">Transmembrane</keyword>
<dbReference type="PANTHER" id="PTHR43065">
    <property type="entry name" value="SENSOR HISTIDINE KINASE"/>
    <property type="match status" value="1"/>
</dbReference>
<keyword evidence="5" id="KW-0472">Membrane</keyword>
<evidence type="ECO:0000256" key="5">
    <source>
        <dbReference type="SAM" id="Phobius"/>
    </source>
</evidence>
<dbReference type="SUPFAM" id="SSF47384">
    <property type="entry name" value="Homodimeric domain of signal transducing histidine kinase"/>
    <property type="match status" value="1"/>
</dbReference>
<organism evidence="7 8">
    <name type="scientific">Borborobacter arsenicus</name>
    <dbReference type="NCBI Taxonomy" id="1851146"/>
    <lineage>
        <taxon>Bacteria</taxon>
        <taxon>Pseudomonadati</taxon>
        <taxon>Pseudomonadota</taxon>
        <taxon>Alphaproteobacteria</taxon>
        <taxon>Hyphomicrobiales</taxon>
        <taxon>Phyllobacteriaceae</taxon>
        <taxon>Borborobacter</taxon>
    </lineage>
</organism>
<dbReference type="Pfam" id="PF00512">
    <property type="entry name" value="HisKA"/>
    <property type="match status" value="1"/>
</dbReference>
<keyword evidence="7" id="KW-0418">Kinase</keyword>
<evidence type="ECO:0000256" key="3">
    <source>
        <dbReference type="ARBA" id="ARBA00022553"/>
    </source>
</evidence>
<dbReference type="InterPro" id="IPR005467">
    <property type="entry name" value="His_kinase_dom"/>
</dbReference>
<protein>
    <recommendedName>
        <fullName evidence="2">histidine kinase</fullName>
        <ecNumber evidence="2">2.7.13.3</ecNumber>
    </recommendedName>
</protein>
<dbReference type="InterPro" id="IPR007487">
    <property type="entry name" value="ABC_transpt-TYRBP-like"/>
</dbReference>
<dbReference type="Gene3D" id="1.10.287.130">
    <property type="match status" value="1"/>
</dbReference>
<evidence type="ECO:0000256" key="1">
    <source>
        <dbReference type="ARBA" id="ARBA00000085"/>
    </source>
</evidence>
<dbReference type="EMBL" id="RKST01000031">
    <property type="protein sequence ID" value="RUM95767.1"/>
    <property type="molecule type" value="Genomic_DNA"/>
</dbReference>
<evidence type="ECO:0000256" key="2">
    <source>
        <dbReference type="ARBA" id="ARBA00012438"/>
    </source>
</evidence>
<dbReference type="GO" id="GO:0000155">
    <property type="term" value="F:phosphorelay sensor kinase activity"/>
    <property type="evidence" value="ECO:0007669"/>
    <property type="project" value="InterPro"/>
</dbReference>
<dbReference type="PRINTS" id="PR00344">
    <property type="entry name" value="BCTRLSENSOR"/>
</dbReference>
<dbReference type="Pfam" id="PF04392">
    <property type="entry name" value="ABC_sub_bind"/>
    <property type="match status" value="1"/>
</dbReference>
<dbReference type="SMART" id="SM00387">
    <property type="entry name" value="HATPase_c"/>
    <property type="match status" value="1"/>
</dbReference>
<gene>
    <name evidence="7" type="ORF">EET67_21425</name>
</gene>
<dbReference type="InterPro" id="IPR003661">
    <property type="entry name" value="HisK_dim/P_dom"/>
</dbReference>
<dbReference type="Gene3D" id="3.40.50.2300">
    <property type="match status" value="2"/>
</dbReference>
<feature type="coiled-coil region" evidence="4">
    <location>
        <begin position="464"/>
        <end position="505"/>
    </location>
</feature>
<comment type="catalytic activity">
    <reaction evidence="1">
        <text>ATP + protein L-histidine = ADP + protein N-phospho-L-histidine.</text>
        <dbReference type="EC" id="2.7.13.3"/>
    </reaction>
</comment>
<dbReference type="CDD" id="cd00082">
    <property type="entry name" value="HisKA"/>
    <property type="match status" value="1"/>
</dbReference>
<evidence type="ECO:0000259" key="6">
    <source>
        <dbReference type="PROSITE" id="PS50109"/>
    </source>
</evidence>
<dbReference type="InterPro" id="IPR004358">
    <property type="entry name" value="Sig_transdc_His_kin-like_C"/>
</dbReference>
<feature type="domain" description="Histidine kinase" evidence="6">
    <location>
        <begin position="434"/>
        <end position="650"/>
    </location>
</feature>
<dbReference type="EC" id="2.7.13.3" evidence="2"/>
<dbReference type="Proteomes" id="UP000281647">
    <property type="component" value="Unassembled WGS sequence"/>
</dbReference>
<name>A0A432V0P2_9HYPH</name>
<dbReference type="PROSITE" id="PS50109">
    <property type="entry name" value="HIS_KIN"/>
    <property type="match status" value="1"/>
</dbReference>
<sequence length="655" mass="71962">MIMAEFNSLANHSRLTAFADRFAVASWKQSFRPRLNVVNGTVLIWMIGCSIAFFPSAVSAAEPRTRSILVLEQSDVRGPFYASIFNGLRSEVNDPATAPVTLYVENLDLSRFSGEEYEQSLERHFSAKYRDKPIGVVVTVGAGALHYALRWRPHLWPGVPVVFAFVDEATIESLSLPGDVTGKMTRLRLEDMVLAARAVVPNLRHVAVVGDSFEDQLVFKHFKDEVPAVARELDLIDLTSLPMAELRNRVASLPKDCAILYTAVYSDGAGTYFPPADALGMIARTANRPIIAPVESYIGRGAVGGYVAIPSLIGKEAAQLALQVLDGQNVAGIPVTMGNSLRLVFDWRQLQRWGVDESRLPADSDIRNRVLPIWQQYPWEIAITIVVLLLQSGLIAGLLYEHWWRRKAEVEARARLSELAHVNRRATAGELSASIAHELNQPLGAVLANAETAELLLRSSTPDIEEIKEILADVRRNTERASEVIARLRRLLKKAQVEMQDVDLNHVVEEVLKFVSVQASASDVNLMQHLEPKPLKIRGDLIELQQVVLNLVMNGIEAIRDARQGSRRVTVGTARLNGATAQIAVSDSGSGIPSDRLGHVFDPFYTTKVHGMGMGLSIARTIVEAHGGSIHVENQSGGGSIFRVRLPLVQADGTM</sequence>
<evidence type="ECO:0000313" key="7">
    <source>
        <dbReference type="EMBL" id="RUM95767.1"/>
    </source>
</evidence>
<keyword evidence="4" id="KW-0175">Coiled coil</keyword>
<feature type="transmembrane region" description="Helical" evidence="5">
    <location>
        <begin position="37"/>
        <end position="58"/>
    </location>
</feature>